<dbReference type="Pfam" id="PF00082">
    <property type="entry name" value="Peptidase_S8"/>
    <property type="match status" value="1"/>
</dbReference>
<dbReference type="InterPro" id="IPR023828">
    <property type="entry name" value="Peptidase_S8_Ser-AS"/>
</dbReference>
<dbReference type="InterPro" id="IPR034058">
    <property type="entry name" value="TagA/B/C/D_pept_dom"/>
</dbReference>
<feature type="domain" description="Peptidase S8/S53" evidence="6">
    <location>
        <begin position="264"/>
        <end position="625"/>
    </location>
</feature>
<evidence type="ECO:0000313" key="7">
    <source>
        <dbReference type="EMBL" id="XDQ51445.1"/>
    </source>
</evidence>
<dbReference type="EMBL" id="CP163443">
    <property type="protein sequence ID" value="XDQ51445.1"/>
    <property type="molecule type" value="Genomic_DNA"/>
</dbReference>
<feature type="region of interest" description="Disordered" evidence="5">
    <location>
        <begin position="479"/>
        <end position="501"/>
    </location>
</feature>
<evidence type="ECO:0000256" key="3">
    <source>
        <dbReference type="ARBA" id="ARBA00022825"/>
    </source>
</evidence>
<evidence type="ECO:0000256" key="1">
    <source>
        <dbReference type="ARBA" id="ARBA00022670"/>
    </source>
</evidence>
<dbReference type="PANTHER" id="PTHR43399:SF5">
    <property type="entry name" value="PEPTIDASE S8 FAMILY WITH PROTEASE-ASSOCIATED DOMAIN"/>
    <property type="match status" value="1"/>
</dbReference>
<dbReference type="SUPFAM" id="SSF52743">
    <property type="entry name" value="Subtilisin-like"/>
    <property type="match status" value="1"/>
</dbReference>
<dbReference type="PANTHER" id="PTHR43399">
    <property type="entry name" value="SUBTILISIN-RELATED"/>
    <property type="match status" value="1"/>
</dbReference>
<evidence type="ECO:0000256" key="2">
    <source>
        <dbReference type="ARBA" id="ARBA00022801"/>
    </source>
</evidence>
<dbReference type="PROSITE" id="PS00138">
    <property type="entry name" value="SUBTILASE_SER"/>
    <property type="match status" value="1"/>
</dbReference>
<dbReference type="CDD" id="cd04842">
    <property type="entry name" value="Peptidases_S8_Kp43_protease"/>
    <property type="match status" value="1"/>
</dbReference>
<evidence type="ECO:0000256" key="5">
    <source>
        <dbReference type="SAM" id="MobiDB-lite"/>
    </source>
</evidence>
<name>A0AB39R9E3_9ACTN</name>
<dbReference type="PROSITE" id="PS00137">
    <property type="entry name" value="SUBTILASE_HIS"/>
    <property type="match status" value="1"/>
</dbReference>
<dbReference type="PROSITE" id="PS51892">
    <property type="entry name" value="SUBTILASE"/>
    <property type="match status" value="1"/>
</dbReference>
<dbReference type="InterPro" id="IPR051048">
    <property type="entry name" value="Peptidase_S8/S53_subtilisin"/>
</dbReference>
<dbReference type="GO" id="GO:0004252">
    <property type="term" value="F:serine-type endopeptidase activity"/>
    <property type="evidence" value="ECO:0007669"/>
    <property type="project" value="UniProtKB-UniRule"/>
</dbReference>
<dbReference type="Gene3D" id="2.60.120.380">
    <property type="match status" value="1"/>
</dbReference>
<dbReference type="InterPro" id="IPR008979">
    <property type="entry name" value="Galactose-bd-like_sf"/>
</dbReference>
<protein>
    <submittedName>
        <fullName evidence="7">S8 family serine peptidase</fullName>
    </submittedName>
</protein>
<dbReference type="GO" id="GO:0006508">
    <property type="term" value="P:proteolysis"/>
    <property type="evidence" value="ECO:0007669"/>
    <property type="project" value="UniProtKB-KW"/>
</dbReference>
<comment type="similarity">
    <text evidence="4">Belongs to the peptidase S8 family.</text>
</comment>
<feature type="active site" description="Charge relay system" evidence="4">
    <location>
        <position position="324"/>
    </location>
</feature>
<dbReference type="InterPro" id="IPR036852">
    <property type="entry name" value="Peptidase_S8/S53_dom_sf"/>
</dbReference>
<dbReference type="InterPro" id="IPR022398">
    <property type="entry name" value="Peptidase_S8_His-AS"/>
</dbReference>
<dbReference type="InterPro" id="IPR015500">
    <property type="entry name" value="Peptidase_S8_subtilisin-rel"/>
</dbReference>
<gene>
    <name evidence="7" type="ORF">AB5J53_07215</name>
</gene>
<dbReference type="PRINTS" id="PR00723">
    <property type="entry name" value="SUBTILISIN"/>
</dbReference>
<sequence length="793" mass="83761">MTATLLVHVRTDDEDTAVRGTGVEVLARYPDAMLIRATDEQAIRVGALDVQATELAERPLLTAGNSFSFADAVEAQQEAALEPPAGRTAYYLLRLAGPPAPRWLRELGSHGARIHDSLANFTLLIGVLPENVDALTALPWVAEVTPYRPAMKVSPKVHTTPTRSLGTEQLAHPAGAESQLVEVSVFPGESIEDVAAAVRESGGAVLSAAGRTLVANADPAGLAEQPGVQAVLPYALPEFHNDRARLVLEVQEDNSAGGIELTGADQIVAIADSGLDTGDPDTMHPDVRGRVAGMVSWPTRLTLAPYVNDPPGSDDGPSDPDIGHGTHVTGSVLGNGAAARDANITPAPSGVAPEAKVFFQAIGQRVHWKTEAEVAGLPRISDTWPPAEAGLHGLPEDLGPLFEQAYRAGARIHTNSWGAPTAGLYTTKARAVDEFAWNNPDMLILFSAGNEGADDDGNGVVDSDSIGSPATAKNCLSIGAGENDRPAGSAPPPGRDTTWDRFTRGGVLRFPKMGAAGHISDNVDGLAAFSSRGPTDDGRIKPDLIAPGTNVLSMLSRALPPNAVPLWGKLPLNHPLRSAYCWSGGTSMATPLAAGAAALVREYLVRERQHQPTSALVKACLVNGAAAMKGQFTGEIPTGPNGASGFGRVDVAGAIGRDGRHRMLFVDEWMDAVQTGELVTYRLEQFDPGRPLKITLVWTDAPSQPGNGDLVNKLYLQVRAEDGGPVRDGDVRPFPHATNNVQQVVIDEPGTDPYLIRVWGVSVTRRSLRSVISVEPHQDFALAVSNGRELRRV</sequence>
<organism evidence="7">
    <name type="scientific">Streptomyces sp. R41</name>
    <dbReference type="NCBI Taxonomy" id="3238632"/>
    <lineage>
        <taxon>Bacteria</taxon>
        <taxon>Bacillati</taxon>
        <taxon>Actinomycetota</taxon>
        <taxon>Actinomycetes</taxon>
        <taxon>Kitasatosporales</taxon>
        <taxon>Streptomycetaceae</taxon>
        <taxon>Streptomyces</taxon>
    </lineage>
</organism>
<dbReference type="SUPFAM" id="SSF49785">
    <property type="entry name" value="Galactose-binding domain-like"/>
    <property type="match status" value="1"/>
</dbReference>
<keyword evidence="3 4" id="KW-0720">Serine protease</keyword>
<proteinExistence type="inferred from homology"/>
<evidence type="ECO:0000259" key="6">
    <source>
        <dbReference type="Pfam" id="PF00082"/>
    </source>
</evidence>
<dbReference type="InterPro" id="IPR000209">
    <property type="entry name" value="Peptidase_S8/S53_dom"/>
</dbReference>
<keyword evidence="2 4" id="KW-0378">Hydrolase</keyword>
<dbReference type="AlphaFoldDB" id="A0AB39R9E3"/>
<dbReference type="Gene3D" id="3.40.50.200">
    <property type="entry name" value="Peptidase S8/S53 domain"/>
    <property type="match status" value="1"/>
</dbReference>
<feature type="active site" description="Charge relay system" evidence="4">
    <location>
        <position position="272"/>
    </location>
</feature>
<feature type="active site" description="Charge relay system" evidence="4">
    <location>
        <position position="587"/>
    </location>
</feature>
<feature type="region of interest" description="Disordered" evidence="5">
    <location>
        <begin position="307"/>
        <end position="333"/>
    </location>
</feature>
<keyword evidence="1 4" id="KW-0645">Protease</keyword>
<dbReference type="RefSeq" id="WP_369244776.1">
    <property type="nucleotide sequence ID" value="NZ_CP163443.1"/>
</dbReference>
<evidence type="ECO:0000256" key="4">
    <source>
        <dbReference type="PROSITE-ProRule" id="PRU01240"/>
    </source>
</evidence>
<reference evidence="7" key="1">
    <citation type="submission" date="2024-07" db="EMBL/GenBank/DDBJ databases">
        <authorList>
            <person name="Yu S.T."/>
        </authorList>
    </citation>
    <scope>NUCLEOTIDE SEQUENCE</scope>
    <source>
        <strain evidence="7">R41</strain>
    </source>
</reference>
<accession>A0AB39R9E3</accession>